<gene>
    <name evidence="2" type="ORF">BN1804_03557</name>
</gene>
<dbReference type="RefSeq" id="WP_072065193.1">
    <property type="nucleotide sequence ID" value="NZ_CVRY01000009.1"/>
</dbReference>
<dbReference type="AlphaFoldDB" id="A0A0G4QIR2"/>
<reference evidence="3" key="1">
    <citation type="submission" date="2015-06" db="EMBL/GenBank/DDBJ databases">
        <authorList>
            <person name="Urmite Genomes"/>
        </authorList>
    </citation>
    <scope>NUCLEOTIDE SEQUENCE [LARGE SCALE GENOMIC DNA]</scope>
    <source>
        <strain evidence="3">CSUR P1867</strain>
    </source>
</reference>
<name>A0A0G4QIR2_9GAMM</name>
<accession>A0A0G4QIR2</accession>
<proteinExistence type="predicted"/>
<sequence>MPINLNYDICKTVESVHVNFINKKDILKKLQNEITSLKNLSQAFNTSHVNALNEQKQQISIREQIKDTQHIIDKDKKEIEILNTILKEKYNDKTSISNLDKNLYKIGLIINENDYKNMVNSSLINLENEIKNLNKQKEIINIRLNHNKSIVKNLNNILNSFSSPNKETLDFLFYTEIFPNKSERESIPPKKINIDCIKNMINIHQKGWITSLDSKMKIKTYTDFLKK</sequence>
<dbReference type="Proteomes" id="UP000183920">
    <property type="component" value="Unassembled WGS sequence"/>
</dbReference>
<organism evidence="2 3">
    <name type="scientific">Proteus penneri</name>
    <dbReference type="NCBI Taxonomy" id="102862"/>
    <lineage>
        <taxon>Bacteria</taxon>
        <taxon>Pseudomonadati</taxon>
        <taxon>Pseudomonadota</taxon>
        <taxon>Gammaproteobacteria</taxon>
        <taxon>Enterobacterales</taxon>
        <taxon>Morganellaceae</taxon>
        <taxon>Proteus</taxon>
    </lineage>
</organism>
<dbReference type="EMBL" id="CVRY01000009">
    <property type="protein sequence ID" value="CRL65541.1"/>
    <property type="molecule type" value="Genomic_DNA"/>
</dbReference>
<protein>
    <submittedName>
        <fullName evidence="2">Uncharacterized protein</fullName>
    </submittedName>
</protein>
<evidence type="ECO:0000256" key="1">
    <source>
        <dbReference type="SAM" id="Coils"/>
    </source>
</evidence>
<feature type="coiled-coil region" evidence="1">
    <location>
        <begin position="116"/>
        <end position="143"/>
    </location>
</feature>
<evidence type="ECO:0000313" key="3">
    <source>
        <dbReference type="Proteomes" id="UP000183920"/>
    </source>
</evidence>
<keyword evidence="1" id="KW-0175">Coiled coil</keyword>
<evidence type="ECO:0000313" key="2">
    <source>
        <dbReference type="EMBL" id="CRL65541.1"/>
    </source>
</evidence>